<gene>
    <name evidence="2" type="ORF">BACCIP111883_02573</name>
</gene>
<accession>A0ABN8A9J5</accession>
<feature type="domain" description="N-acetyltransferase" evidence="1">
    <location>
        <begin position="155"/>
        <end position="293"/>
    </location>
</feature>
<dbReference type="InterPro" id="IPR016181">
    <property type="entry name" value="Acyl_CoA_acyltransferase"/>
</dbReference>
<reference evidence="2 3" key="1">
    <citation type="submission" date="2021-10" db="EMBL/GenBank/DDBJ databases">
        <authorList>
            <person name="Criscuolo A."/>
        </authorList>
    </citation>
    <scope>NUCLEOTIDE SEQUENCE [LARGE SCALE GENOMIC DNA]</scope>
    <source>
        <strain evidence="3">CIP 111883</strain>
    </source>
</reference>
<comment type="caution">
    <text evidence="2">The sequence shown here is derived from an EMBL/GenBank/DDBJ whole genome shotgun (WGS) entry which is preliminary data.</text>
</comment>
<dbReference type="PANTHER" id="PTHR43415">
    <property type="entry name" value="SPERMIDINE N(1)-ACETYLTRANSFERASE"/>
    <property type="match status" value="1"/>
</dbReference>
<organism evidence="2 3">
    <name type="scientific">Sutcliffiella rhizosphaerae</name>
    <dbReference type="NCBI Taxonomy" id="2880967"/>
    <lineage>
        <taxon>Bacteria</taxon>
        <taxon>Bacillati</taxon>
        <taxon>Bacillota</taxon>
        <taxon>Bacilli</taxon>
        <taxon>Bacillales</taxon>
        <taxon>Bacillaceae</taxon>
        <taxon>Sutcliffiella</taxon>
    </lineage>
</organism>
<evidence type="ECO:0000259" key="1">
    <source>
        <dbReference type="PROSITE" id="PS51186"/>
    </source>
</evidence>
<sequence length="293" mass="33170">MIQQTIKKPSRDTINMVAEFIAIKNNMAEQHIGFCGKNHEEIAATLKENLTDIPYEQSFLLALHDNKLIGVIGFDADLHNNSAEIIGPFMEEAISPEALYTELTKLLPENIVSVAMFPDKNNKKVKDLASLLNFEKKSEQAILSMNSKTTKMEKFSLTELTPPLYDEMKSLHDSSFPNTYYSGQEIIDRMNDNRKVFIFEKDQKLAGYIYAETEPAFGEASIEFFAVNPSFQNKGIGATLLKGAVQWIFSFPSIDSLQLCVNASNKKALKLYQKIGFSLDHELDYYIKNKNPE</sequence>
<dbReference type="EMBL" id="CAKJTJ010000013">
    <property type="protein sequence ID" value="CAG9621800.1"/>
    <property type="molecule type" value="Genomic_DNA"/>
</dbReference>
<proteinExistence type="predicted"/>
<dbReference type="Gene3D" id="3.40.630.30">
    <property type="match status" value="1"/>
</dbReference>
<evidence type="ECO:0000313" key="3">
    <source>
        <dbReference type="Proteomes" id="UP000789833"/>
    </source>
</evidence>
<dbReference type="PROSITE" id="PS51186">
    <property type="entry name" value="GNAT"/>
    <property type="match status" value="1"/>
</dbReference>
<protein>
    <recommendedName>
        <fullName evidence="1">N-acetyltransferase domain-containing protein</fullName>
    </recommendedName>
</protein>
<dbReference type="PANTHER" id="PTHR43415:SF6">
    <property type="entry name" value="SPERMIDINE N(1)-ACETYLTRANSFERASE"/>
    <property type="match status" value="1"/>
</dbReference>
<keyword evidence="3" id="KW-1185">Reference proteome</keyword>
<dbReference type="SUPFAM" id="SSF55729">
    <property type="entry name" value="Acyl-CoA N-acyltransferases (Nat)"/>
    <property type="match status" value="1"/>
</dbReference>
<dbReference type="RefSeq" id="WP_230501704.1">
    <property type="nucleotide sequence ID" value="NZ_CAKJTJ010000013.1"/>
</dbReference>
<dbReference type="Proteomes" id="UP000789833">
    <property type="component" value="Unassembled WGS sequence"/>
</dbReference>
<evidence type="ECO:0000313" key="2">
    <source>
        <dbReference type="EMBL" id="CAG9621800.1"/>
    </source>
</evidence>
<name>A0ABN8A9J5_9BACI</name>
<dbReference type="CDD" id="cd04301">
    <property type="entry name" value="NAT_SF"/>
    <property type="match status" value="1"/>
</dbReference>
<dbReference type="InterPro" id="IPR000182">
    <property type="entry name" value="GNAT_dom"/>
</dbReference>
<dbReference type="Pfam" id="PF00583">
    <property type="entry name" value="Acetyltransf_1"/>
    <property type="match status" value="1"/>
</dbReference>